<reference evidence="1 2" key="1">
    <citation type="submission" date="2023-02" db="EMBL/GenBank/DDBJ databases">
        <title>LHISI_Scaffold_Assembly.</title>
        <authorList>
            <person name="Stuart O.P."/>
            <person name="Cleave R."/>
            <person name="Magrath M.J.L."/>
            <person name="Mikheyev A.S."/>
        </authorList>
    </citation>
    <scope>NUCLEOTIDE SEQUENCE [LARGE SCALE GENOMIC DNA]</scope>
    <source>
        <strain evidence="1">Daus_M_001</strain>
        <tissue evidence="1">Leg muscle</tissue>
    </source>
</reference>
<gene>
    <name evidence="1" type="ORF">PR048_004951</name>
</gene>
<accession>A0ABQ9I7Q5</accession>
<proteinExistence type="predicted"/>
<dbReference type="EMBL" id="JARBHB010000002">
    <property type="protein sequence ID" value="KAJ8892371.1"/>
    <property type="molecule type" value="Genomic_DNA"/>
</dbReference>
<evidence type="ECO:0000313" key="2">
    <source>
        <dbReference type="Proteomes" id="UP001159363"/>
    </source>
</evidence>
<protein>
    <submittedName>
        <fullName evidence="1">Uncharacterized protein</fullName>
    </submittedName>
</protein>
<keyword evidence="2" id="KW-1185">Reference proteome</keyword>
<comment type="caution">
    <text evidence="1">The sequence shown here is derived from an EMBL/GenBank/DDBJ whole genome shotgun (WGS) entry which is preliminary data.</text>
</comment>
<sequence>MAFDKVPYRLLMQKVYGPLDDKWLVDRIWDFLIGRKQKVKVGEYLSEEGGVTSGVRQAISWDPYVEEEVLELEEFQRGAASWVKGE</sequence>
<name>A0ABQ9I7Q5_9NEOP</name>
<evidence type="ECO:0000313" key="1">
    <source>
        <dbReference type="EMBL" id="KAJ8892371.1"/>
    </source>
</evidence>
<organism evidence="1 2">
    <name type="scientific">Dryococelus australis</name>
    <dbReference type="NCBI Taxonomy" id="614101"/>
    <lineage>
        <taxon>Eukaryota</taxon>
        <taxon>Metazoa</taxon>
        <taxon>Ecdysozoa</taxon>
        <taxon>Arthropoda</taxon>
        <taxon>Hexapoda</taxon>
        <taxon>Insecta</taxon>
        <taxon>Pterygota</taxon>
        <taxon>Neoptera</taxon>
        <taxon>Polyneoptera</taxon>
        <taxon>Phasmatodea</taxon>
        <taxon>Verophasmatodea</taxon>
        <taxon>Anareolatae</taxon>
        <taxon>Phasmatidae</taxon>
        <taxon>Eurycanthinae</taxon>
        <taxon>Dryococelus</taxon>
    </lineage>
</organism>
<dbReference type="Proteomes" id="UP001159363">
    <property type="component" value="Chromosome 2"/>
</dbReference>